<evidence type="ECO:0000313" key="5">
    <source>
        <dbReference type="Proteomes" id="UP001237642"/>
    </source>
</evidence>
<reference evidence="4" key="1">
    <citation type="submission" date="2023-02" db="EMBL/GenBank/DDBJ databases">
        <title>Genome of toxic invasive species Heracleum sosnowskyi carries increased number of genes despite the absence of recent whole-genome duplications.</title>
        <authorList>
            <person name="Schelkunov M."/>
            <person name="Shtratnikova V."/>
            <person name="Makarenko M."/>
            <person name="Klepikova A."/>
            <person name="Omelchenko D."/>
            <person name="Novikova G."/>
            <person name="Obukhova E."/>
            <person name="Bogdanov V."/>
            <person name="Penin A."/>
            <person name="Logacheva M."/>
        </authorList>
    </citation>
    <scope>NUCLEOTIDE SEQUENCE</scope>
    <source>
        <strain evidence="4">Hsosn_3</strain>
        <tissue evidence="4">Leaf</tissue>
    </source>
</reference>
<sequence length="1635" mass="181794">MPPEISQWDRNDVFRERKNEMNWNGNVGAKWRERDWERDRERDWERDWERDRERDVRVFRDRHWGFNEFRKPNGYGKQGWQTYTEDFARGPGPSRPNRRFFDDGSCLPIEKYGRDSSRDIRVGSFGQRDWRGHYWDAVPGPRSNDYAIMPDHTSMKRSADDMLAYNSYPYPNIGNSWGQVHLKDQHYKYSVANGQHTRQRFGRKNSVGFNARKPLKWTRSGSMYSRGCGISQSSSPKSLGLDSAEVKVPLHLQNPSPVHSLSWNSATCATIAPSEETTSPDCGISLSSRPKSLCLDSSEIKVPVQSQNPALVNSLIGNAVACATSAPAEETNSSGCGFSHSSTPKSLGLDSGEIKVPLHPQNPSSGHSFSEKAAFSAAYSPAEEANSLKKPRLGWGEGLAQFEKIIYRSTDPAENDGMTESPVHSLNSVVALRSSRVQSITDHPSPVTPSAAFCPSPGEDKLFVKAVDVDVSNLCSSPCPVSQNQKNGLAFNLENFEVTGLVNYSSSLSELLPFNNLHPVESDAMRSGEMSKLLVLKADIAKKVEIIESEIDLLENELKTEISDTGNISTYSTASSPLQVNSNLKPLEEQCATSNLIARPAPLVPDCFGDMMKMSPGGLEGELEESRNKGIDSLGTAASKVAEPLLAGMLFSEKTHKCCESTLTADRGDREGKYVVYAVKEENSGAIFSKQIASSRGCMLSVDGKLHREHMSYELLIASNKDSAHRAAKVFSKLLPTNLLVVDHLSFDVSPCWKKKALVREMLAVRKRFLRFKERVITLKYRALKHLWEEDKLRLFTSGSCMSQKKFELSSPVVYHTKPRQRSFVRARILSRAGSPSLVPTSEVINFANKLLGNSHMKLYRSALKMPSLILDNKEKIASRFISNNGLVEDPSTAEKERCMVNPWTLKEKEIFLDRLTTFGKDFRKIASFLDHKTTADCVEFYYKNHKSDCFQRTKKRTEFPKQGKSCLASTFLVTSGKRQASISNAASFDMLGAASVIAAHVEKKLNDWQKCPSKVFGTCNPKTLGDDGICKKSSNPDVLGNESESIAGDVLAGICGSLSSEAMSSCITSSVDFGEGYQERKSLPSSVRRPLTPEGIHNVVSETFSDQSCGEINPTNWTDEEKSSFIQAVTSYGKDFAMISQSVKTRSSDQCKAFFSKARKCLGLDKVMHINQCIPANDDAKGGVCGDNVNACVVETICNEKSGSKIAEDQLSSNFKENLNGSQPARTANMRSDFDHLEEHNQIKKLDVEDIERSSNNLVSSNNAEKKTELDLDAGSNIENCRHLVTLTVQDIETGFTDVNCSSFSAIRCSVQGTKTTSSDGSSLLAAGKNPSAKGFLLGGENTNAELLNSPRKPPIVSSNQCSSCKSHNPVVQSRKKLDHDMASQFDTGKFSNKQSQNSVRIDKYHKHSCESSSKDLVDPSQISRVFPVSIMMKNGLNCSTSCSKPVSARSKLNIVEHFSAQRCHLQKCNSSKHLDAESELHRLSQYQSKEHPLRPKLWFSSDSKKPRDSEGNESIGVTCGETDNFVDYNPPGQPQVTIEHGDRHSWRLYRFPFKAFACLLSRNGLKAWVQTDPLYPDQPDHYMLARDDSVYENLIDLPVDDPRWVDDTKNEYDAEGVVSLQGNNHYKWWPPKH</sequence>
<dbReference type="PROSITE" id="PS51293">
    <property type="entry name" value="SANT"/>
    <property type="match status" value="2"/>
</dbReference>
<dbReference type="InterPro" id="IPR009057">
    <property type="entry name" value="Homeodomain-like_sf"/>
</dbReference>
<feature type="region of interest" description="Disordered" evidence="2">
    <location>
        <begin position="349"/>
        <end position="370"/>
    </location>
</feature>
<dbReference type="PANTHER" id="PTHR47340:SF1">
    <property type="entry name" value="DUPLICATED HOMEODOMAIN-LIKE SUPERFAMILY PROTEIN"/>
    <property type="match status" value="1"/>
</dbReference>
<feature type="domain" description="SANT" evidence="3">
    <location>
        <begin position="1116"/>
        <end position="1164"/>
    </location>
</feature>
<dbReference type="CDD" id="cd00167">
    <property type="entry name" value="SANT"/>
    <property type="match status" value="1"/>
</dbReference>
<protein>
    <recommendedName>
        <fullName evidence="3">SANT domain-containing protein</fullName>
    </recommendedName>
</protein>
<dbReference type="InterPro" id="IPR001005">
    <property type="entry name" value="SANT/Myb"/>
</dbReference>
<dbReference type="Gene3D" id="1.10.10.60">
    <property type="entry name" value="Homeodomain-like"/>
    <property type="match status" value="1"/>
</dbReference>
<dbReference type="Proteomes" id="UP001237642">
    <property type="component" value="Unassembled WGS sequence"/>
</dbReference>
<comment type="caution">
    <text evidence="4">The sequence shown here is derived from an EMBL/GenBank/DDBJ whole genome shotgun (WGS) entry which is preliminary data.</text>
</comment>
<dbReference type="EMBL" id="JAUIZM010000002">
    <property type="protein sequence ID" value="KAK1396395.1"/>
    <property type="molecule type" value="Genomic_DNA"/>
</dbReference>
<proteinExistence type="predicted"/>
<feature type="coiled-coil region" evidence="1">
    <location>
        <begin position="537"/>
        <end position="564"/>
    </location>
</feature>
<evidence type="ECO:0000256" key="2">
    <source>
        <dbReference type="SAM" id="MobiDB-lite"/>
    </source>
</evidence>
<organism evidence="4 5">
    <name type="scientific">Heracleum sosnowskyi</name>
    <dbReference type="NCBI Taxonomy" id="360622"/>
    <lineage>
        <taxon>Eukaryota</taxon>
        <taxon>Viridiplantae</taxon>
        <taxon>Streptophyta</taxon>
        <taxon>Embryophyta</taxon>
        <taxon>Tracheophyta</taxon>
        <taxon>Spermatophyta</taxon>
        <taxon>Magnoliopsida</taxon>
        <taxon>eudicotyledons</taxon>
        <taxon>Gunneridae</taxon>
        <taxon>Pentapetalae</taxon>
        <taxon>asterids</taxon>
        <taxon>campanulids</taxon>
        <taxon>Apiales</taxon>
        <taxon>Apiaceae</taxon>
        <taxon>Apioideae</taxon>
        <taxon>apioid superclade</taxon>
        <taxon>Tordylieae</taxon>
        <taxon>Tordyliinae</taxon>
        <taxon>Heracleum</taxon>
    </lineage>
</organism>
<keyword evidence="1" id="KW-0175">Coiled coil</keyword>
<dbReference type="InterPro" id="IPR017884">
    <property type="entry name" value="SANT_dom"/>
</dbReference>
<evidence type="ECO:0000313" key="4">
    <source>
        <dbReference type="EMBL" id="KAK1396395.1"/>
    </source>
</evidence>
<gene>
    <name evidence="4" type="ORF">POM88_006258</name>
</gene>
<dbReference type="Pfam" id="PF00249">
    <property type="entry name" value="Myb_DNA-binding"/>
    <property type="match status" value="2"/>
</dbReference>
<dbReference type="Gene3D" id="1.20.58.1880">
    <property type="match status" value="1"/>
</dbReference>
<feature type="domain" description="SANT" evidence="3">
    <location>
        <begin position="902"/>
        <end position="950"/>
    </location>
</feature>
<evidence type="ECO:0000259" key="3">
    <source>
        <dbReference type="PROSITE" id="PS51293"/>
    </source>
</evidence>
<dbReference type="SUPFAM" id="SSF46689">
    <property type="entry name" value="Homeodomain-like"/>
    <property type="match status" value="2"/>
</dbReference>
<dbReference type="PANTHER" id="PTHR47340">
    <property type="entry name" value="DUPLICATED HOMEODOMAIN-LIKE SUPERFAMILY PROTEIN"/>
    <property type="match status" value="1"/>
</dbReference>
<name>A0AAD8J295_9APIA</name>
<dbReference type="SMART" id="SM00717">
    <property type="entry name" value="SANT"/>
    <property type="match status" value="2"/>
</dbReference>
<evidence type="ECO:0000256" key="1">
    <source>
        <dbReference type="SAM" id="Coils"/>
    </source>
</evidence>
<accession>A0AAD8J295</accession>
<reference evidence="4" key="2">
    <citation type="submission" date="2023-05" db="EMBL/GenBank/DDBJ databases">
        <authorList>
            <person name="Schelkunov M.I."/>
        </authorList>
    </citation>
    <scope>NUCLEOTIDE SEQUENCE</scope>
    <source>
        <strain evidence="4">Hsosn_3</strain>
        <tissue evidence="4">Leaf</tissue>
    </source>
</reference>
<keyword evidence="5" id="KW-1185">Reference proteome</keyword>